<evidence type="ECO:0000259" key="2">
    <source>
        <dbReference type="PROSITE" id="PS51886"/>
    </source>
</evidence>
<gene>
    <name evidence="3" type="ORF">pdam_00013460</name>
</gene>
<feature type="domain" description="TLDc" evidence="2">
    <location>
        <begin position="197"/>
        <end position="345"/>
    </location>
</feature>
<protein>
    <recommendedName>
        <fullName evidence="5">BTB domain-containing protein</fullName>
    </recommendedName>
</protein>
<name>A0A3M6TEQ2_POCDA</name>
<dbReference type="OrthoDB" id="2414723at2759"/>
<feature type="domain" description="TLDc" evidence="2">
    <location>
        <begin position="846"/>
        <end position="1023"/>
    </location>
</feature>
<feature type="domain" description="BTB" evidence="1">
    <location>
        <begin position="744"/>
        <end position="813"/>
    </location>
</feature>
<dbReference type="PANTHER" id="PTHR14499">
    <property type="entry name" value="POTASSIUM CHANNEL TETRAMERIZATION DOMAIN-CONTAINING"/>
    <property type="match status" value="1"/>
</dbReference>
<dbReference type="PROSITE" id="PS50097">
    <property type="entry name" value="BTB"/>
    <property type="match status" value="2"/>
</dbReference>
<dbReference type="InterPro" id="IPR011333">
    <property type="entry name" value="SKP1/BTB/POZ_sf"/>
</dbReference>
<evidence type="ECO:0000313" key="3">
    <source>
        <dbReference type="EMBL" id="RMX39862.1"/>
    </source>
</evidence>
<dbReference type="AlphaFoldDB" id="A0A3M6TEQ2"/>
<comment type="caution">
    <text evidence="3">The sequence shown here is derived from an EMBL/GenBank/DDBJ whole genome shotgun (WGS) entry which is preliminary data.</text>
</comment>
<dbReference type="InterPro" id="IPR003131">
    <property type="entry name" value="T1-type_BTB"/>
</dbReference>
<organism evidence="3 4">
    <name type="scientific">Pocillopora damicornis</name>
    <name type="common">Cauliflower coral</name>
    <name type="synonym">Millepora damicornis</name>
    <dbReference type="NCBI Taxonomy" id="46731"/>
    <lineage>
        <taxon>Eukaryota</taxon>
        <taxon>Metazoa</taxon>
        <taxon>Cnidaria</taxon>
        <taxon>Anthozoa</taxon>
        <taxon>Hexacorallia</taxon>
        <taxon>Scleractinia</taxon>
        <taxon>Astrocoeniina</taxon>
        <taxon>Pocilloporidae</taxon>
        <taxon>Pocillopora</taxon>
    </lineage>
</organism>
<dbReference type="InterPro" id="IPR000210">
    <property type="entry name" value="BTB/POZ_dom"/>
</dbReference>
<sequence length="1024" mass="115713">MQFTEIFQYDLLISKSRNYIEMQQDSGVPSIVKLNVGGNYFTVCSETLFKDHTSKLAAMFSSTFETRPCEDKLRMPFRRKHNARNTEVVESNIGSPRLMKVKLNVGGHYFTTSLQTLTKDRNSMLGVMFSEKFDMKPAEDGAFFIDRDGTHFRFILNYLRNGKLTLPEGVTALNELQEEAEFYRIKGMLDELKFNSQILTNNEHRDLLLRNTEKRRRRLCLLFRASRDGFLASTFHSKCDNKGPTITIVQSEENIFGGFTEESWSSNNMQCPMQASSIIKLNVGGHYFTTRLQTLTKDPNSMLAGMFSERFEEKLGEDGTFFIDRDGSHFRQHEALNEEDINRISPTIKLNVGDHYFTTTRQTLTKDPNSMLAAMQHEALNEGDINRISPTMKLNIGGHYFTTTRQTLTKDPNSMLAAMFSGRFDMKPAEDGRKSLQRTTDEAEYYQIKGILDELEFNSEIITNDNHRSLLLRWLPPQDTQERRRRLRLLFRASQDGFMAKTFHSKCDNKGPTVTIVQSGKYIFGGFTEESWDSQGGYISCKEAFLFSMVNPRGLKPAKMPLSQDGQKYAICCRSDYGPTFGGGRDGHDLYISGNANISASNTVCLGDAYDICNAYKGLNGTILRGDYFFTGKSLFNVTNYEASSIIKLNVGGHYFTTRLQTLTKDPNSMLAGMFSERFEEKLGEDGAFFIDRDGSHFRFILNYLRTEELTLPVGANFLQELKKEAEFYRIQGLIDEINKSVRSVVKLNVGGHYFTTSLQTLTKDPNSMLGTMFSGKHDTRAGEDSAVFIDRDGTHFRFILNFLRTGKLTLPAGATALAEFKEEADFYQILGILDELDDTKLKSEILTDEGQQNLLLSWLPPHGDVRRRRLRLLFRASRDGFAANTFHDKCDNKGPTIVLVQSGNYVFGGFTEKSWMCGEGGYTICTQAFLFSLANPSGLEPTKLPLKSNSHQYAILSNGGNGPTFGNGDLRIADNANTSPSSSSFLGYVYEIPLAWNNRNNTLSLAGGEYFVVTNYEVFGFQP</sequence>
<dbReference type="PROSITE" id="PS51886">
    <property type="entry name" value="TLDC"/>
    <property type="match status" value="3"/>
</dbReference>
<dbReference type="EMBL" id="RCHS01003769">
    <property type="protein sequence ID" value="RMX39862.1"/>
    <property type="molecule type" value="Genomic_DNA"/>
</dbReference>
<feature type="domain" description="BTB" evidence="1">
    <location>
        <begin position="99"/>
        <end position="168"/>
    </location>
</feature>
<dbReference type="SUPFAM" id="SSF54695">
    <property type="entry name" value="POZ domain"/>
    <property type="match status" value="7"/>
</dbReference>
<dbReference type="GO" id="GO:0051260">
    <property type="term" value="P:protein homooligomerization"/>
    <property type="evidence" value="ECO:0007669"/>
    <property type="project" value="InterPro"/>
</dbReference>
<dbReference type="InterPro" id="IPR006571">
    <property type="entry name" value="TLDc_dom"/>
</dbReference>
<dbReference type="Gene3D" id="3.30.710.10">
    <property type="entry name" value="Potassium Channel Kv1.1, Chain A"/>
    <property type="match status" value="7"/>
</dbReference>
<reference evidence="3 4" key="1">
    <citation type="journal article" date="2018" name="Sci. Rep.">
        <title>Comparative analysis of the Pocillopora damicornis genome highlights role of immune system in coral evolution.</title>
        <authorList>
            <person name="Cunning R."/>
            <person name="Bay R.A."/>
            <person name="Gillette P."/>
            <person name="Baker A.C."/>
            <person name="Traylor-Knowles N."/>
        </authorList>
    </citation>
    <scope>NUCLEOTIDE SEQUENCE [LARGE SCALE GENOMIC DNA]</scope>
    <source>
        <strain evidence="3">RSMAS</strain>
        <tissue evidence="3">Whole animal</tissue>
    </source>
</reference>
<dbReference type="Pfam" id="PF02214">
    <property type="entry name" value="BTB_2"/>
    <property type="match status" value="4"/>
</dbReference>
<evidence type="ECO:0000259" key="1">
    <source>
        <dbReference type="PROSITE" id="PS50097"/>
    </source>
</evidence>
<evidence type="ECO:0008006" key="5">
    <source>
        <dbReference type="Google" id="ProtNLM"/>
    </source>
</evidence>
<dbReference type="SMART" id="SM00225">
    <property type="entry name" value="BTB"/>
    <property type="match status" value="3"/>
</dbReference>
<feature type="domain" description="TLDc" evidence="2">
    <location>
        <begin position="461"/>
        <end position="647"/>
    </location>
</feature>
<dbReference type="PANTHER" id="PTHR14499:SF136">
    <property type="entry name" value="GH08630P"/>
    <property type="match status" value="1"/>
</dbReference>
<dbReference type="Pfam" id="PF07534">
    <property type="entry name" value="TLD"/>
    <property type="match status" value="3"/>
</dbReference>
<accession>A0A3M6TEQ2</accession>
<evidence type="ECO:0000313" key="4">
    <source>
        <dbReference type="Proteomes" id="UP000275408"/>
    </source>
</evidence>
<proteinExistence type="predicted"/>
<keyword evidence="4" id="KW-1185">Reference proteome</keyword>
<dbReference type="Proteomes" id="UP000275408">
    <property type="component" value="Unassembled WGS sequence"/>
</dbReference>
<dbReference type="SMART" id="SM00584">
    <property type="entry name" value="TLDc"/>
    <property type="match status" value="2"/>
</dbReference>